<dbReference type="OrthoDB" id="10017003at2759"/>
<gene>
    <name evidence="16" type="primary">LOC102810594</name>
</gene>
<dbReference type="FunFam" id="1.20.1070.10:FF:000007">
    <property type="entry name" value="Olfactory receptor"/>
    <property type="match status" value="1"/>
</dbReference>
<keyword evidence="10 12" id="KW-0675">Receptor</keyword>
<evidence type="ECO:0000256" key="11">
    <source>
        <dbReference type="ARBA" id="ARBA00023224"/>
    </source>
</evidence>
<dbReference type="RefSeq" id="XP_006877634.1">
    <property type="nucleotide sequence ID" value="XM_006877572.1"/>
</dbReference>
<dbReference type="PROSITE" id="PS50262">
    <property type="entry name" value="G_PROTEIN_RECEP_F1_2"/>
    <property type="match status" value="1"/>
</dbReference>
<dbReference type="GO" id="GO:0004984">
    <property type="term" value="F:olfactory receptor activity"/>
    <property type="evidence" value="ECO:0007669"/>
    <property type="project" value="InterPro"/>
</dbReference>
<evidence type="ECO:0000256" key="7">
    <source>
        <dbReference type="ARBA" id="ARBA00022989"/>
    </source>
</evidence>
<evidence type="ECO:0000256" key="10">
    <source>
        <dbReference type="ARBA" id="ARBA00023170"/>
    </source>
</evidence>
<evidence type="ECO:0000256" key="4">
    <source>
        <dbReference type="ARBA" id="ARBA00022606"/>
    </source>
</evidence>
<evidence type="ECO:0000256" key="13">
    <source>
        <dbReference type="RuleBase" id="RU363047"/>
    </source>
</evidence>
<protein>
    <recommendedName>
        <fullName evidence="13">Olfactory receptor</fullName>
    </recommendedName>
</protein>
<dbReference type="PRINTS" id="PR00237">
    <property type="entry name" value="GPCRRHODOPSN"/>
</dbReference>
<keyword evidence="3 13" id="KW-1003">Cell membrane</keyword>
<evidence type="ECO:0000256" key="2">
    <source>
        <dbReference type="ARBA" id="ARBA00010663"/>
    </source>
</evidence>
<keyword evidence="4 13" id="KW-0716">Sensory transduction</keyword>
<dbReference type="SUPFAM" id="SSF81321">
    <property type="entry name" value="Family A G protein-coupled receptor-like"/>
    <property type="match status" value="1"/>
</dbReference>
<keyword evidence="9 13" id="KW-0472">Membrane</keyword>
<evidence type="ECO:0000313" key="15">
    <source>
        <dbReference type="Proteomes" id="UP000504623"/>
    </source>
</evidence>
<dbReference type="InterPro" id="IPR000725">
    <property type="entry name" value="Olfact_rcpt"/>
</dbReference>
<dbReference type="CDD" id="cd15939">
    <property type="entry name" value="7tmA_OR4A-like"/>
    <property type="match status" value="1"/>
</dbReference>
<feature type="transmembrane region" description="Helical" evidence="13">
    <location>
        <begin position="269"/>
        <end position="287"/>
    </location>
</feature>
<dbReference type="AlphaFoldDB" id="A0A9B0X163"/>
<evidence type="ECO:0000256" key="9">
    <source>
        <dbReference type="ARBA" id="ARBA00023136"/>
    </source>
</evidence>
<dbReference type="FunFam" id="1.10.1220.70:FF:000001">
    <property type="entry name" value="Olfactory receptor"/>
    <property type="match status" value="1"/>
</dbReference>
<evidence type="ECO:0000259" key="14">
    <source>
        <dbReference type="PROSITE" id="PS50262"/>
    </source>
</evidence>
<dbReference type="PRINTS" id="PR00245">
    <property type="entry name" value="OLFACTORYR"/>
</dbReference>
<keyword evidence="8 12" id="KW-0297">G-protein coupled receptor</keyword>
<dbReference type="GO" id="GO:0005886">
    <property type="term" value="C:plasma membrane"/>
    <property type="evidence" value="ECO:0007669"/>
    <property type="project" value="UniProtKB-SubCell"/>
</dbReference>
<accession>A0A9B0X163</accession>
<feature type="transmembrane region" description="Helical" evidence="13">
    <location>
        <begin position="99"/>
        <end position="118"/>
    </location>
</feature>
<comment type="subcellular location">
    <subcellularLocation>
        <location evidence="1 13">Cell membrane</location>
        <topology evidence="1 13">Multi-pass membrane protein</topology>
    </subcellularLocation>
</comment>
<feature type="transmembrane region" description="Helical" evidence="13">
    <location>
        <begin position="139"/>
        <end position="156"/>
    </location>
</feature>
<dbReference type="PROSITE" id="PS00237">
    <property type="entry name" value="G_PROTEIN_RECEP_F1_1"/>
    <property type="match status" value="1"/>
</dbReference>
<evidence type="ECO:0000256" key="1">
    <source>
        <dbReference type="ARBA" id="ARBA00004651"/>
    </source>
</evidence>
<dbReference type="Gene3D" id="1.20.1070.10">
    <property type="entry name" value="Rhodopsin 7-helix transmembrane proteins"/>
    <property type="match status" value="1"/>
</dbReference>
<dbReference type="InterPro" id="IPR000276">
    <property type="entry name" value="GPCR_Rhodpsn"/>
</dbReference>
<evidence type="ECO:0000256" key="5">
    <source>
        <dbReference type="ARBA" id="ARBA00022692"/>
    </source>
</evidence>
<comment type="similarity">
    <text evidence="2 12">Belongs to the G-protein coupled receptor 1 family.</text>
</comment>
<sequence>MDNVNNVTEFILLGLSQNKKIKNVCFLLFLSCYIAIWIGNLLIIISITCSQLIDQPMYFFLNYLALSDLCYTSTVTPKLVIDLLEERNTISYTSCMTQLFAMHFFGGIEVFILTVMAYDRYVAICKPLHYAIIMNKRKCDVIIIACCTGAFLHSFFQCLLTINLPFCGPNEIDHYFCDVYPLLKLACTDTYRVGILVVANSGMMGLVTFVVLLLSYFLILYTIRAFPTENRSKALSTCSSHITVVVLFFVPVLFIYIRPAIIFPEDKVFALFYTIIAPMFNPLIYTLRNTEMKNALRKIWCQNPFLIGRQFI</sequence>
<organism evidence="15 16">
    <name type="scientific">Chrysochloris asiatica</name>
    <name type="common">Cape golden mole</name>
    <dbReference type="NCBI Taxonomy" id="185453"/>
    <lineage>
        <taxon>Eukaryota</taxon>
        <taxon>Metazoa</taxon>
        <taxon>Chordata</taxon>
        <taxon>Craniata</taxon>
        <taxon>Vertebrata</taxon>
        <taxon>Euteleostomi</taxon>
        <taxon>Mammalia</taxon>
        <taxon>Eutheria</taxon>
        <taxon>Afrotheria</taxon>
        <taxon>Chrysochloridae</taxon>
        <taxon>Chrysochlorinae</taxon>
        <taxon>Chrysochloris</taxon>
    </lineage>
</organism>
<feature type="transmembrane region" description="Helical" evidence="13">
    <location>
        <begin position="24"/>
        <end position="53"/>
    </location>
</feature>
<name>A0A9B0X163_CHRAS</name>
<dbReference type="Pfam" id="PF13853">
    <property type="entry name" value="7tm_4"/>
    <property type="match status" value="1"/>
</dbReference>
<dbReference type="PANTHER" id="PTHR48002">
    <property type="entry name" value="OLFACTORY RECEPTOR"/>
    <property type="match status" value="1"/>
</dbReference>
<dbReference type="GeneID" id="102810594"/>
<feature type="transmembrane region" description="Helical" evidence="13">
    <location>
        <begin position="203"/>
        <end position="223"/>
    </location>
</feature>
<dbReference type="GO" id="GO:0004930">
    <property type="term" value="F:G protein-coupled receptor activity"/>
    <property type="evidence" value="ECO:0007669"/>
    <property type="project" value="UniProtKB-KW"/>
</dbReference>
<reference evidence="16" key="1">
    <citation type="submission" date="2025-08" db="UniProtKB">
        <authorList>
            <consortium name="RefSeq"/>
        </authorList>
    </citation>
    <scope>IDENTIFICATION</scope>
    <source>
        <tissue evidence="16">Spleen</tissue>
    </source>
</reference>
<dbReference type="InterPro" id="IPR017452">
    <property type="entry name" value="GPCR_Rhodpsn_7TM"/>
</dbReference>
<feature type="domain" description="G-protein coupled receptors family 1 profile" evidence="14">
    <location>
        <begin position="39"/>
        <end position="285"/>
    </location>
</feature>
<proteinExistence type="inferred from homology"/>
<dbReference type="InterPro" id="IPR050427">
    <property type="entry name" value="Olfactory_Receptors"/>
</dbReference>
<keyword evidence="7 13" id="KW-1133">Transmembrane helix</keyword>
<feature type="transmembrane region" description="Helical" evidence="13">
    <location>
        <begin position="235"/>
        <end position="257"/>
    </location>
</feature>
<dbReference type="Proteomes" id="UP000504623">
    <property type="component" value="Unplaced"/>
</dbReference>
<evidence type="ECO:0000313" key="16">
    <source>
        <dbReference type="RefSeq" id="XP_006877634.1"/>
    </source>
</evidence>
<keyword evidence="15" id="KW-1185">Reference proteome</keyword>
<evidence type="ECO:0000256" key="3">
    <source>
        <dbReference type="ARBA" id="ARBA00022475"/>
    </source>
</evidence>
<keyword evidence="11 12" id="KW-0807">Transducer</keyword>
<keyword evidence="6 13" id="KW-0552">Olfaction</keyword>
<evidence type="ECO:0000256" key="6">
    <source>
        <dbReference type="ARBA" id="ARBA00022725"/>
    </source>
</evidence>
<evidence type="ECO:0000256" key="8">
    <source>
        <dbReference type="ARBA" id="ARBA00023040"/>
    </source>
</evidence>
<evidence type="ECO:0000256" key="12">
    <source>
        <dbReference type="RuleBase" id="RU000688"/>
    </source>
</evidence>
<keyword evidence="5 12" id="KW-0812">Transmembrane</keyword>